<feature type="transmembrane region" description="Helical" evidence="8">
    <location>
        <begin position="315"/>
        <end position="333"/>
    </location>
</feature>
<feature type="transmembrane region" description="Helical" evidence="8">
    <location>
        <begin position="345"/>
        <end position="366"/>
    </location>
</feature>
<evidence type="ECO:0000256" key="1">
    <source>
        <dbReference type="ARBA" id="ARBA00004429"/>
    </source>
</evidence>
<dbReference type="Pfam" id="PF12832">
    <property type="entry name" value="MFS_1_like"/>
    <property type="match status" value="1"/>
</dbReference>
<organism evidence="10 11">
    <name type="scientific">Pseudoramibacter porci</name>
    <dbReference type="NCBI Taxonomy" id="2606631"/>
    <lineage>
        <taxon>Bacteria</taxon>
        <taxon>Bacillati</taxon>
        <taxon>Bacillota</taxon>
        <taxon>Clostridia</taxon>
        <taxon>Eubacteriales</taxon>
        <taxon>Eubacteriaceae</taxon>
        <taxon>Pseudoramibacter</taxon>
    </lineage>
</organism>
<feature type="transmembrane region" description="Helical" evidence="8">
    <location>
        <begin position="372"/>
        <end position="392"/>
    </location>
</feature>
<comment type="caution">
    <text evidence="10">The sequence shown here is derived from an EMBL/GenBank/DDBJ whole genome shotgun (WGS) entry which is preliminary data.</text>
</comment>
<keyword evidence="11" id="KW-1185">Reference proteome</keyword>
<evidence type="ECO:0000313" key="11">
    <source>
        <dbReference type="Proteomes" id="UP000461754"/>
    </source>
</evidence>
<dbReference type="Gene3D" id="1.20.1250.20">
    <property type="entry name" value="MFS general substrate transporter like domains"/>
    <property type="match status" value="2"/>
</dbReference>
<feature type="transmembrane region" description="Helical" evidence="8">
    <location>
        <begin position="163"/>
        <end position="184"/>
    </location>
</feature>
<proteinExistence type="predicted"/>
<evidence type="ECO:0000256" key="8">
    <source>
        <dbReference type="SAM" id="Phobius"/>
    </source>
</evidence>
<feature type="transmembrane region" description="Helical" evidence="8">
    <location>
        <begin position="284"/>
        <end position="309"/>
    </location>
</feature>
<keyword evidence="5 8" id="KW-0812">Transmembrane</keyword>
<feature type="transmembrane region" description="Helical" evidence="8">
    <location>
        <begin position="251"/>
        <end position="272"/>
    </location>
</feature>
<dbReference type="PANTHER" id="PTHR23522:SF10">
    <property type="entry name" value="3-PHENYLPROPIONIC ACID TRANSPORTER-RELATED"/>
    <property type="match status" value="1"/>
</dbReference>
<sequence length="417" mass="46508">MQYERKLTFKYSLLQWTFWMIAASAMAFLTPILEAKGFSAAEIGVLNTFKYISVMVFQLLLGSFADRHVETVPLKTIINLLSVVGLLATILFLSIGNAFWLAVIVVILFGATIHCLEPMIDALSLHYMNSGRRLNYTFSRAAGSASWALFCILLGILSERRGMNALLVYQAISLGLMVIINTGMDKVDVHSYTRRHLKEKKDDRPRSVWELIRDFPKYRCYLFACLFIFAGFSMNTLFLVDKIHYLGGTQFEYGLIQFVIAAAEIPLAIFFYRVRKKISLEHLMVLMGIFCVIRAFATAVAASVPVLILVQGFELLGLSVYYAGSVFFIQKYLPEADAVKGTSMVNLFANGIGNAVASTASGAIYSHFGFDALMTTSIVISAVSLVFLNRMLKVPAHTGEKAWLCSKETCRIDGKRV</sequence>
<reference evidence="10 11" key="1">
    <citation type="submission" date="2019-08" db="EMBL/GenBank/DDBJ databases">
        <title>In-depth cultivation of the pig gut microbiome towards novel bacterial diversity and tailored functional studies.</title>
        <authorList>
            <person name="Wylensek D."/>
            <person name="Hitch T.C.A."/>
            <person name="Clavel T."/>
        </authorList>
    </citation>
    <scope>NUCLEOTIDE SEQUENCE [LARGE SCALE GENOMIC DNA]</scope>
    <source>
        <strain evidence="10 11">RF-744-FAT-4</strain>
    </source>
</reference>
<feature type="transmembrane region" description="Helical" evidence="8">
    <location>
        <begin position="137"/>
        <end position="157"/>
    </location>
</feature>
<dbReference type="InterPro" id="IPR024989">
    <property type="entry name" value="MFS_assoc_dom"/>
</dbReference>
<dbReference type="AlphaFoldDB" id="A0A7X2NF25"/>
<dbReference type="GO" id="GO:0015528">
    <property type="term" value="F:lactose:proton symporter activity"/>
    <property type="evidence" value="ECO:0007669"/>
    <property type="project" value="TreeGrafter"/>
</dbReference>
<dbReference type="InterPro" id="IPR036259">
    <property type="entry name" value="MFS_trans_sf"/>
</dbReference>
<feature type="transmembrane region" description="Helical" evidence="8">
    <location>
        <begin position="220"/>
        <end position="239"/>
    </location>
</feature>
<keyword evidence="4" id="KW-0997">Cell inner membrane</keyword>
<evidence type="ECO:0000256" key="6">
    <source>
        <dbReference type="ARBA" id="ARBA00022989"/>
    </source>
</evidence>
<gene>
    <name evidence="10" type="ORF">FYJ52_02630</name>
</gene>
<dbReference type="GO" id="GO:0030395">
    <property type="term" value="F:lactose binding"/>
    <property type="evidence" value="ECO:0007669"/>
    <property type="project" value="TreeGrafter"/>
</dbReference>
<evidence type="ECO:0000256" key="2">
    <source>
        <dbReference type="ARBA" id="ARBA00022448"/>
    </source>
</evidence>
<dbReference type="PANTHER" id="PTHR23522">
    <property type="entry name" value="BLL5896 PROTEIN"/>
    <property type="match status" value="1"/>
</dbReference>
<evidence type="ECO:0000256" key="3">
    <source>
        <dbReference type="ARBA" id="ARBA00022475"/>
    </source>
</evidence>
<evidence type="ECO:0000256" key="5">
    <source>
        <dbReference type="ARBA" id="ARBA00022692"/>
    </source>
</evidence>
<name>A0A7X2NF25_9FIRM</name>
<evidence type="ECO:0000313" key="10">
    <source>
        <dbReference type="EMBL" id="MSS19308.1"/>
    </source>
</evidence>
<dbReference type="RefSeq" id="WP_154575705.1">
    <property type="nucleotide sequence ID" value="NZ_VUMO01000002.1"/>
</dbReference>
<protein>
    <submittedName>
        <fullName evidence="10">MFS transporter</fullName>
    </submittedName>
</protein>
<dbReference type="Proteomes" id="UP000461754">
    <property type="component" value="Unassembled WGS sequence"/>
</dbReference>
<keyword evidence="6 8" id="KW-1133">Transmembrane helix</keyword>
<feature type="domain" description="Major facilitator superfamily associated" evidence="9">
    <location>
        <begin position="18"/>
        <end position="369"/>
    </location>
</feature>
<feature type="transmembrane region" description="Helical" evidence="8">
    <location>
        <begin position="12"/>
        <end position="33"/>
    </location>
</feature>
<feature type="transmembrane region" description="Helical" evidence="8">
    <location>
        <begin position="77"/>
        <end position="93"/>
    </location>
</feature>
<evidence type="ECO:0000256" key="4">
    <source>
        <dbReference type="ARBA" id="ARBA00022519"/>
    </source>
</evidence>
<keyword evidence="2" id="KW-0813">Transport</keyword>
<dbReference type="EMBL" id="VUMO01000002">
    <property type="protein sequence ID" value="MSS19308.1"/>
    <property type="molecule type" value="Genomic_DNA"/>
</dbReference>
<keyword evidence="7 8" id="KW-0472">Membrane</keyword>
<evidence type="ECO:0000259" key="9">
    <source>
        <dbReference type="Pfam" id="PF12832"/>
    </source>
</evidence>
<feature type="transmembrane region" description="Helical" evidence="8">
    <location>
        <begin position="45"/>
        <end position="65"/>
    </location>
</feature>
<dbReference type="GO" id="GO:0005886">
    <property type="term" value="C:plasma membrane"/>
    <property type="evidence" value="ECO:0007669"/>
    <property type="project" value="UniProtKB-SubCell"/>
</dbReference>
<keyword evidence="3" id="KW-1003">Cell membrane</keyword>
<accession>A0A7X2NF25</accession>
<dbReference type="SUPFAM" id="SSF103473">
    <property type="entry name" value="MFS general substrate transporter"/>
    <property type="match status" value="1"/>
</dbReference>
<feature type="transmembrane region" description="Helical" evidence="8">
    <location>
        <begin position="99"/>
        <end position="116"/>
    </location>
</feature>
<evidence type="ECO:0000256" key="7">
    <source>
        <dbReference type="ARBA" id="ARBA00023136"/>
    </source>
</evidence>
<comment type="subcellular location">
    <subcellularLocation>
        <location evidence="1">Cell inner membrane</location>
        <topology evidence="1">Multi-pass membrane protein</topology>
    </subcellularLocation>
</comment>